<dbReference type="EMBL" id="KC178419">
    <property type="protein sequence ID" value="AFY04915.1"/>
    <property type="molecule type" value="Genomic_DNA"/>
</dbReference>
<keyword evidence="4" id="KW-0547">Nucleotide-binding</keyword>
<keyword evidence="3" id="KW-0436">Ligase</keyword>
<dbReference type="InterPro" id="IPR036676">
    <property type="entry name" value="PurM-like_C_sf"/>
</dbReference>
<dbReference type="GO" id="GO:0005524">
    <property type="term" value="F:ATP binding"/>
    <property type="evidence" value="ECO:0007669"/>
    <property type="project" value="UniProtKB-KW"/>
</dbReference>
<dbReference type="GO" id="GO:0046084">
    <property type="term" value="P:adenine biosynthetic process"/>
    <property type="evidence" value="ECO:0007669"/>
    <property type="project" value="TreeGrafter"/>
</dbReference>
<dbReference type="InterPro" id="IPR010918">
    <property type="entry name" value="PurM-like_C_dom"/>
</dbReference>
<sequence>GSEFPKLDELNDFVIGLRSNGLHCSGLDLASSNSMDVLGEKLCNPTHTPSQERLHLAEFLKPSMIYVKSVLPLMKKGVIKAISHVTNGGIAKGLQDLCLGGLVPNVDLSNIDIPPVFGWLGANGLSERTLYNKFNCGIGMILVVDKHFNNHSQIKGNVLLGRLTSGSVMQVSGFVSSVTKATIPFGCSPSESVFSENDTNFTQFKQSIDMVAAKTLQPDVYLHNSTRFLKVNAKYNDPILVMGTDGVGTKLKIAHEIQKHDTLGVDLVAMCVND</sequence>
<evidence type="ECO:0000259" key="6">
    <source>
        <dbReference type="Pfam" id="PF02769"/>
    </source>
</evidence>
<evidence type="ECO:0000313" key="7">
    <source>
        <dbReference type="EMBL" id="AFY04915.1"/>
    </source>
</evidence>
<dbReference type="GO" id="GO:0006189">
    <property type="term" value="P:'de novo' IMP biosynthetic process"/>
    <property type="evidence" value="ECO:0007669"/>
    <property type="project" value="UniProtKB-UniPathway"/>
</dbReference>
<dbReference type="SUPFAM" id="SSF56042">
    <property type="entry name" value="PurM C-terminal domain-like"/>
    <property type="match status" value="1"/>
</dbReference>
<dbReference type="GO" id="GO:0005829">
    <property type="term" value="C:cytosol"/>
    <property type="evidence" value="ECO:0007669"/>
    <property type="project" value="TreeGrafter"/>
</dbReference>
<feature type="domain" description="PurM-like C-terminal" evidence="6">
    <location>
        <begin position="12"/>
        <end position="147"/>
    </location>
</feature>
<name>K7Z4P8_9DIPT</name>
<dbReference type="Pfam" id="PF02769">
    <property type="entry name" value="AIRS_C"/>
    <property type="match status" value="1"/>
</dbReference>
<feature type="non-terminal residue" evidence="7">
    <location>
        <position position="274"/>
    </location>
</feature>
<evidence type="ECO:0000256" key="3">
    <source>
        <dbReference type="ARBA" id="ARBA00022598"/>
    </source>
</evidence>
<evidence type="ECO:0000256" key="2">
    <source>
        <dbReference type="ARBA" id="ARBA00013047"/>
    </source>
</evidence>
<evidence type="ECO:0000256" key="5">
    <source>
        <dbReference type="ARBA" id="ARBA00022840"/>
    </source>
</evidence>
<dbReference type="GO" id="GO:0004641">
    <property type="term" value="F:phosphoribosylformylglycinamidine cyclo-ligase activity"/>
    <property type="evidence" value="ECO:0007669"/>
    <property type="project" value="UniProtKB-EC"/>
</dbReference>
<dbReference type="UniPathway" id="UPA00074">
    <property type="reaction ID" value="UER00129"/>
</dbReference>
<protein>
    <recommendedName>
        <fullName evidence="2">phosphoribosylformylglycinamidine cyclo-ligase</fullName>
        <ecNumber evidence="2">6.3.3.1</ecNumber>
    </recommendedName>
</protein>
<keyword evidence="5" id="KW-0067">ATP-binding</keyword>
<dbReference type="Gene3D" id="3.90.650.10">
    <property type="entry name" value="PurM-like C-terminal domain"/>
    <property type="match status" value="1"/>
</dbReference>
<evidence type="ECO:0000256" key="1">
    <source>
        <dbReference type="ARBA" id="ARBA00004686"/>
    </source>
</evidence>
<proteinExistence type="predicted"/>
<gene>
    <name evidence="7" type="primary">gart</name>
</gene>
<feature type="non-terminal residue" evidence="7">
    <location>
        <position position="1"/>
    </location>
</feature>
<dbReference type="GO" id="GO:0004637">
    <property type="term" value="F:phosphoribosylamine-glycine ligase activity"/>
    <property type="evidence" value="ECO:0007669"/>
    <property type="project" value="TreeGrafter"/>
</dbReference>
<comment type="pathway">
    <text evidence="1">Purine metabolism; IMP biosynthesis via de novo pathway; 5-amino-1-(5-phospho-D-ribosyl)imidazole from N(2)-formyl-N(1)-(5-phospho-D-ribosyl)glycinamide: step 2/2.</text>
</comment>
<dbReference type="InterPro" id="IPR036921">
    <property type="entry name" value="PurM-like_N_sf"/>
</dbReference>
<dbReference type="EC" id="6.3.3.1" evidence="2"/>
<evidence type="ECO:0000256" key="4">
    <source>
        <dbReference type="ARBA" id="ARBA00022741"/>
    </source>
</evidence>
<dbReference type="Gene3D" id="3.30.1330.10">
    <property type="entry name" value="PurM-like, N-terminal domain"/>
    <property type="match status" value="1"/>
</dbReference>
<dbReference type="InterPro" id="IPR004733">
    <property type="entry name" value="PurM_cligase"/>
</dbReference>
<organism evidence="7">
    <name type="scientific">Sylvicola fenestralis</name>
    <dbReference type="NCBI Taxonomy" id="52754"/>
    <lineage>
        <taxon>Eukaryota</taxon>
        <taxon>Metazoa</taxon>
        <taxon>Ecdysozoa</taxon>
        <taxon>Arthropoda</taxon>
        <taxon>Hexapoda</taxon>
        <taxon>Insecta</taxon>
        <taxon>Pterygota</taxon>
        <taxon>Neoptera</taxon>
        <taxon>Endopterygota</taxon>
        <taxon>Diptera</taxon>
        <taxon>Nematocera</taxon>
        <taxon>Trichoceroidea</taxon>
        <taxon>Anisopodidae</taxon>
        <taxon>Sylvicola</taxon>
    </lineage>
</organism>
<dbReference type="PANTHER" id="PTHR10520">
    <property type="entry name" value="TRIFUNCTIONAL PURINE BIOSYNTHETIC PROTEIN ADENOSINE-3-RELATED"/>
    <property type="match status" value="1"/>
</dbReference>
<reference evidence="7" key="1">
    <citation type="journal article" date="2011" name="Proc. Natl. Acad. Sci. U.S.A.">
        <title>Episodic radiations in the fly tree of life.</title>
        <authorList>
            <person name="Wiegmann B.M."/>
            <person name="Trautwein M.D."/>
            <person name="Winkler I.S."/>
            <person name="Barr N.B."/>
            <person name="Kim J.W."/>
            <person name="Lambkin C."/>
            <person name="Bertone M.A."/>
            <person name="Cassel B.K."/>
            <person name="Bayless K.M."/>
            <person name="Heimberg A.M."/>
            <person name="Wheeler B.M."/>
            <person name="Peterson K.J."/>
            <person name="Pape T."/>
            <person name="Sinclair B.J."/>
            <person name="Skevington J.H."/>
            <person name="Blagoderov V."/>
            <person name="Caravas J."/>
            <person name="Kutty S.N."/>
            <person name="Schmidt-Ott U."/>
            <person name="Kampmeier G.E."/>
            <person name="Thompson F.C."/>
            <person name="Grimaldi D.A."/>
            <person name="Beckenbach A.T."/>
            <person name="Courtney G.W."/>
            <person name="Friedrich M."/>
            <person name="Meier R."/>
            <person name="Yeates D.K."/>
        </authorList>
    </citation>
    <scope>NUCLEOTIDE SEQUENCE</scope>
</reference>
<reference evidence="7" key="2">
    <citation type="journal article" date="2013" name="Syst. Entomol.">
        <title>Shaking the Diptera tree of life: performance analysis of nuclear and mitochondrial sequence data partitions.</title>
        <authorList>
            <person name="Caravas J."/>
            <person name="Friedrich M."/>
        </authorList>
    </citation>
    <scope>NUCLEOTIDE SEQUENCE</scope>
</reference>
<dbReference type="AlphaFoldDB" id="K7Z4P8"/>
<dbReference type="SUPFAM" id="SSF55326">
    <property type="entry name" value="PurM N-terminal domain-like"/>
    <property type="match status" value="1"/>
</dbReference>
<accession>K7Z4P8</accession>
<dbReference type="PANTHER" id="PTHR10520:SF12">
    <property type="entry name" value="TRIFUNCTIONAL PURINE BIOSYNTHETIC PROTEIN ADENOSINE-3"/>
    <property type="match status" value="1"/>
</dbReference>